<evidence type="ECO:0000313" key="2">
    <source>
        <dbReference type="EMBL" id="GEZ32110.1"/>
    </source>
</evidence>
<feature type="chain" id="PRO_5025618912" evidence="1">
    <location>
        <begin position="18"/>
        <end position="159"/>
    </location>
</feature>
<dbReference type="EMBL" id="BKCJ010265094">
    <property type="protein sequence ID" value="GEZ32110.1"/>
    <property type="molecule type" value="Genomic_DNA"/>
</dbReference>
<evidence type="ECO:0000256" key="1">
    <source>
        <dbReference type="SAM" id="SignalP"/>
    </source>
</evidence>
<organism evidence="2">
    <name type="scientific">Tanacetum cinerariifolium</name>
    <name type="common">Dalmatian daisy</name>
    <name type="synonym">Chrysanthemum cinerariifolium</name>
    <dbReference type="NCBI Taxonomy" id="118510"/>
    <lineage>
        <taxon>Eukaryota</taxon>
        <taxon>Viridiplantae</taxon>
        <taxon>Streptophyta</taxon>
        <taxon>Embryophyta</taxon>
        <taxon>Tracheophyta</taxon>
        <taxon>Spermatophyta</taxon>
        <taxon>Magnoliopsida</taxon>
        <taxon>eudicotyledons</taxon>
        <taxon>Gunneridae</taxon>
        <taxon>Pentapetalae</taxon>
        <taxon>asterids</taxon>
        <taxon>campanulids</taxon>
        <taxon>Asterales</taxon>
        <taxon>Asteraceae</taxon>
        <taxon>Asteroideae</taxon>
        <taxon>Anthemideae</taxon>
        <taxon>Anthemidinae</taxon>
        <taxon>Tanacetum</taxon>
    </lineage>
</organism>
<proteinExistence type="predicted"/>
<reference evidence="2" key="1">
    <citation type="journal article" date="2019" name="Sci. Rep.">
        <title>Draft genome of Tanacetum cinerariifolium, the natural source of mosquito coil.</title>
        <authorList>
            <person name="Yamashiro T."/>
            <person name="Shiraishi A."/>
            <person name="Satake H."/>
            <person name="Nakayama K."/>
        </authorList>
    </citation>
    <scope>NUCLEOTIDE SEQUENCE</scope>
</reference>
<accession>A0A699IFW8</accession>
<protein>
    <submittedName>
        <fullName evidence="2">Uncharacterized protein</fullName>
    </submittedName>
</protein>
<gene>
    <name evidence="2" type="ORF">Tci_504083</name>
</gene>
<name>A0A699IFW8_TANCI</name>
<feature type="non-terminal residue" evidence="2">
    <location>
        <position position="1"/>
    </location>
</feature>
<keyword evidence="1" id="KW-0732">Signal</keyword>
<sequence>IAPSCVFLVLVLRVVQSLDLHPSFFVIFLGFNPSLQKDLAVSCAQWDNLGLPRCMVVGGVIRGQRECLVAAGVAEGVGVECSPKWFQCLEIWQKLPSRVISGSELNWDGKKYCSNTVCRLGTGDVFCTADCSPRGWNHGECIDIAKESDGKGYCCCWTP</sequence>
<comment type="caution">
    <text evidence="2">The sequence shown here is derived from an EMBL/GenBank/DDBJ whole genome shotgun (WGS) entry which is preliminary data.</text>
</comment>
<dbReference type="AlphaFoldDB" id="A0A699IFW8"/>
<feature type="signal peptide" evidence="1">
    <location>
        <begin position="1"/>
        <end position="17"/>
    </location>
</feature>